<dbReference type="Gene3D" id="3.30.1150.10">
    <property type="match status" value="1"/>
</dbReference>
<dbReference type="NCBIfam" id="TIGR01352">
    <property type="entry name" value="tonB_Cterm"/>
    <property type="match status" value="1"/>
</dbReference>
<keyword evidence="3" id="KW-1133">Transmembrane helix</keyword>
<evidence type="ECO:0000313" key="7">
    <source>
        <dbReference type="EMBL" id="MFC5458456.1"/>
    </source>
</evidence>
<dbReference type="Pfam" id="PF03544">
    <property type="entry name" value="TonB_C"/>
    <property type="match status" value="1"/>
</dbReference>
<dbReference type="Pfam" id="PF06097">
    <property type="entry name" value="DUF945"/>
    <property type="match status" value="1"/>
</dbReference>
<keyword evidence="8" id="KW-1185">Reference proteome</keyword>
<proteinExistence type="predicted"/>
<dbReference type="InterPro" id="IPR037682">
    <property type="entry name" value="TonB_C"/>
</dbReference>
<evidence type="ECO:0000256" key="5">
    <source>
        <dbReference type="SAM" id="SignalP"/>
    </source>
</evidence>
<sequence>MKPALMRRVLAATLVVIPAVISFAHADDKPTRQQPLVLRAMTAASHEMQAAMEDGASLNKNFEKLINFQHSPDTVKLLVEAFGTDRPWSMEKRGIEQGKTAWHWRLNPLHQGTADGGTLVWSELPVDLWVDKPGKAVDFRGAWPSLSYEDKDARISLHDGTLSGTQYRGAGNIWYGSMQGGFGSMQVEGKAKPLALSMRELSFSGKMEERPSTVQMTQSFGIKAIEFAGERVDDFTVAMRFVNIEKAALVAMQATQKKLSAKQAASRDDLSAMMPMFKSFLRGATRHKTALVIDEMSFAFHGHKAMLSGRVGIDGTAGANTGDMAALSKRINARFEIKVLVALVREVALAAARQQASRADNAQAKAVLAAPEASAQNVSDAIIGKLLGNGYARLENDMLVSTIEFRGGVLRVNGKKIDLPAPGKGPAPAKAANFMQARRISDSCTLPEYPQDVVEKDAALTLTLQFVVNPAGQLRDLKLAEASSHPEYDTAVLAAFAGCRFIPALRDGKPVEHTLTHTLSREPGSARP</sequence>
<feature type="domain" description="TonB C-terminal" evidence="6">
    <location>
        <begin position="434"/>
        <end position="528"/>
    </location>
</feature>
<gene>
    <name evidence="7" type="ORF">ACFPN5_01370</name>
</gene>
<evidence type="ECO:0000313" key="8">
    <source>
        <dbReference type="Proteomes" id="UP001596050"/>
    </source>
</evidence>
<evidence type="ECO:0000259" key="6">
    <source>
        <dbReference type="PROSITE" id="PS52015"/>
    </source>
</evidence>
<dbReference type="PROSITE" id="PS52015">
    <property type="entry name" value="TONB_CTD"/>
    <property type="match status" value="1"/>
</dbReference>
<dbReference type="EMBL" id="JBHSMU010000003">
    <property type="protein sequence ID" value="MFC5458456.1"/>
    <property type="molecule type" value="Genomic_DNA"/>
</dbReference>
<reference evidence="8" key="1">
    <citation type="journal article" date="2019" name="Int. J. Syst. Evol. Microbiol.">
        <title>The Global Catalogue of Microorganisms (GCM) 10K type strain sequencing project: providing services to taxonomists for standard genome sequencing and annotation.</title>
        <authorList>
            <consortium name="The Broad Institute Genomics Platform"/>
            <consortium name="The Broad Institute Genome Sequencing Center for Infectious Disease"/>
            <person name="Wu L."/>
            <person name="Ma J."/>
        </authorList>
    </citation>
    <scope>NUCLEOTIDE SEQUENCE [LARGE SCALE GENOMIC DNA]</scope>
    <source>
        <strain evidence="8">KACC 12649</strain>
    </source>
</reference>
<keyword evidence="4" id="KW-0472">Membrane</keyword>
<evidence type="ECO:0000256" key="4">
    <source>
        <dbReference type="ARBA" id="ARBA00023136"/>
    </source>
</evidence>
<organism evidence="7 8">
    <name type="scientific">Massilia niabensis</name>
    <dbReference type="NCBI Taxonomy" id="544910"/>
    <lineage>
        <taxon>Bacteria</taxon>
        <taxon>Pseudomonadati</taxon>
        <taxon>Pseudomonadota</taxon>
        <taxon>Betaproteobacteria</taxon>
        <taxon>Burkholderiales</taxon>
        <taxon>Oxalobacteraceae</taxon>
        <taxon>Telluria group</taxon>
        <taxon>Massilia</taxon>
    </lineage>
</organism>
<comment type="caution">
    <text evidence="7">The sequence shown here is derived from an EMBL/GenBank/DDBJ whole genome shotgun (WGS) entry which is preliminary data.</text>
</comment>
<evidence type="ECO:0000256" key="3">
    <source>
        <dbReference type="ARBA" id="ARBA00022989"/>
    </source>
</evidence>
<feature type="chain" id="PRO_5045731775" evidence="5">
    <location>
        <begin position="27"/>
        <end position="528"/>
    </location>
</feature>
<accession>A0ABW0KZH3</accession>
<evidence type="ECO:0000256" key="2">
    <source>
        <dbReference type="ARBA" id="ARBA00022692"/>
    </source>
</evidence>
<keyword evidence="2" id="KW-0812">Transmembrane</keyword>
<protein>
    <submittedName>
        <fullName evidence="7">DUF945 family protein</fullName>
    </submittedName>
</protein>
<feature type="signal peptide" evidence="5">
    <location>
        <begin position="1"/>
        <end position="26"/>
    </location>
</feature>
<dbReference type="Proteomes" id="UP001596050">
    <property type="component" value="Unassembled WGS sequence"/>
</dbReference>
<evidence type="ECO:0000256" key="1">
    <source>
        <dbReference type="ARBA" id="ARBA00004167"/>
    </source>
</evidence>
<comment type="subcellular location">
    <subcellularLocation>
        <location evidence="1">Membrane</location>
        <topology evidence="1">Single-pass membrane protein</topology>
    </subcellularLocation>
</comment>
<dbReference type="SUPFAM" id="SSF74653">
    <property type="entry name" value="TolA/TonB C-terminal domain"/>
    <property type="match status" value="1"/>
</dbReference>
<name>A0ABW0KZH3_9BURK</name>
<dbReference type="RefSeq" id="WP_379779325.1">
    <property type="nucleotide sequence ID" value="NZ_JBHSMU010000003.1"/>
</dbReference>
<keyword evidence="5" id="KW-0732">Signal</keyword>
<dbReference type="InterPro" id="IPR006260">
    <property type="entry name" value="TonB/TolA_C"/>
</dbReference>
<dbReference type="InterPro" id="IPR010352">
    <property type="entry name" value="DUF945"/>
</dbReference>